<evidence type="ECO:0000256" key="1">
    <source>
        <dbReference type="SAM" id="MobiDB-lite"/>
    </source>
</evidence>
<gene>
    <name evidence="2" type="ORF">BO82DRAFT_363518</name>
</gene>
<protein>
    <submittedName>
        <fullName evidence="2">Uncharacterized protein</fullName>
    </submittedName>
</protein>
<organism evidence="2 3">
    <name type="scientific">Aspergillus uvarum CBS 121591</name>
    <dbReference type="NCBI Taxonomy" id="1448315"/>
    <lineage>
        <taxon>Eukaryota</taxon>
        <taxon>Fungi</taxon>
        <taxon>Dikarya</taxon>
        <taxon>Ascomycota</taxon>
        <taxon>Pezizomycotina</taxon>
        <taxon>Eurotiomycetes</taxon>
        <taxon>Eurotiomycetidae</taxon>
        <taxon>Eurotiales</taxon>
        <taxon>Aspergillaceae</taxon>
        <taxon>Aspergillus</taxon>
        <taxon>Aspergillus subgen. Circumdati</taxon>
    </lineage>
</organism>
<reference evidence="2 3" key="1">
    <citation type="submission" date="2016-12" db="EMBL/GenBank/DDBJ databases">
        <title>The genomes of Aspergillus section Nigri reveals drivers in fungal speciation.</title>
        <authorList>
            <consortium name="DOE Joint Genome Institute"/>
            <person name="Vesth T.C."/>
            <person name="Nybo J."/>
            <person name="Theobald S."/>
            <person name="Brandl J."/>
            <person name="Frisvad J.C."/>
            <person name="Nielsen K.F."/>
            <person name="Lyhne E.K."/>
            <person name="Kogle M.E."/>
            <person name="Kuo A."/>
            <person name="Riley R."/>
            <person name="Clum A."/>
            <person name="Nolan M."/>
            <person name="Lipzen A."/>
            <person name="Salamov A."/>
            <person name="Henrissat B."/>
            <person name="Wiebenga A."/>
            <person name="De Vries R.P."/>
            <person name="Grigoriev I.V."/>
            <person name="Mortensen U.H."/>
            <person name="Andersen M.R."/>
            <person name="Baker S.E."/>
        </authorList>
    </citation>
    <scope>NUCLEOTIDE SEQUENCE [LARGE SCALE GENOMIC DNA]</scope>
    <source>
        <strain evidence="2 3">CBS 121591</strain>
    </source>
</reference>
<dbReference type="AlphaFoldDB" id="A0A319CG25"/>
<sequence length="224" mass="25011">MIACSLIWHLCEQLARCISTDHMTHTLVVGLIEHSYKSNRKFKRAEKPSGVSTLDIIQMSGQIDTAESTQENKETNSNHQRPVRSPKREWANIKEILGFVLVVEIDPCGGCPRAYWSLDIHIPISVTVCGQRRASAGAGTALHSLPIFELNQANVEVRVRGPSLEDNIATSLSDPDFTRLTKPNVWGVTSPMILPSQSRLIYIQRDVELVTTTVVATDAWHLWD</sequence>
<dbReference type="GeneID" id="37139648"/>
<dbReference type="Proteomes" id="UP000248340">
    <property type="component" value="Unassembled WGS sequence"/>
</dbReference>
<feature type="region of interest" description="Disordered" evidence="1">
    <location>
        <begin position="64"/>
        <end position="86"/>
    </location>
</feature>
<dbReference type="EMBL" id="KZ821690">
    <property type="protein sequence ID" value="PYH83340.1"/>
    <property type="molecule type" value="Genomic_DNA"/>
</dbReference>
<dbReference type="RefSeq" id="XP_025493540.1">
    <property type="nucleotide sequence ID" value="XM_025636907.1"/>
</dbReference>
<evidence type="ECO:0000313" key="2">
    <source>
        <dbReference type="EMBL" id="PYH83340.1"/>
    </source>
</evidence>
<keyword evidence="3" id="KW-1185">Reference proteome</keyword>
<accession>A0A319CG25</accession>
<proteinExistence type="predicted"/>
<name>A0A319CG25_9EURO</name>
<dbReference type="VEuPathDB" id="FungiDB:BO82DRAFT_363518"/>
<evidence type="ECO:0000313" key="3">
    <source>
        <dbReference type="Proteomes" id="UP000248340"/>
    </source>
</evidence>